<sequence>MTDEEATGGRHAALASDARRQVLELLMDSGAPLDAAAVAAQVGLHITTVRFHLEQLEGAGLIRRAVERAGARGRPRILFTAGPASREDEAKHDLSRALAGALAEDADGGRARAIRAGEHWAASFAGELWGSAGEGVAPLVRILDRLGFDPELEVPIGEVPGAAGPVEAVPALDGTDAPAPDVSAPPVVNLLACPFRADARQAPDVICSVHLGLIRGIAESLGHDPEGTELRPFVGPELCQVRLRGSWVAADAEVATEAVAKAD</sequence>
<evidence type="ECO:0000259" key="1">
    <source>
        <dbReference type="SMART" id="SM00418"/>
    </source>
</evidence>
<dbReference type="GO" id="GO:0003700">
    <property type="term" value="F:DNA-binding transcription factor activity"/>
    <property type="evidence" value="ECO:0007669"/>
    <property type="project" value="InterPro"/>
</dbReference>
<organism evidence="2 3">
    <name type="scientific">Cryobacterium algoritolerans</name>
    <dbReference type="NCBI Taxonomy" id="1259184"/>
    <lineage>
        <taxon>Bacteria</taxon>
        <taxon>Bacillati</taxon>
        <taxon>Actinomycetota</taxon>
        <taxon>Actinomycetes</taxon>
        <taxon>Micrococcales</taxon>
        <taxon>Microbacteriaceae</taxon>
        <taxon>Cryobacterium</taxon>
    </lineage>
</organism>
<gene>
    <name evidence="2" type="ORF">E3O19_00080</name>
</gene>
<keyword evidence="3" id="KW-1185">Reference proteome</keyword>
<dbReference type="SUPFAM" id="SSF46785">
    <property type="entry name" value="Winged helix' DNA-binding domain"/>
    <property type="match status" value="1"/>
</dbReference>
<dbReference type="Proteomes" id="UP000298412">
    <property type="component" value="Unassembled WGS sequence"/>
</dbReference>
<dbReference type="CDD" id="cd00090">
    <property type="entry name" value="HTH_ARSR"/>
    <property type="match status" value="1"/>
</dbReference>
<dbReference type="InterPro" id="IPR036390">
    <property type="entry name" value="WH_DNA-bd_sf"/>
</dbReference>
<dbReference type="OrthoDB" id="3399802at2"/>
<evidence type="ECO:0000313" key="2">
    <source>
        <dbReference type="EMBL" id="TFC21546.1"/>
    </source>
</evidence>
<reference evidence="2 3" key="1">
    <citation type="submission" date="2019-03" db="EMBL/GenBank/DDBJ databases">
        <title>Genomics of glacier-inhabiting Cryobacterium strains.</title>
        <authorList>
            <person name="Liu Q."/>
            <person name="Xin Y.-H."/>
        </authorList>
    </citation>
    <scope>NUCLEOTIDE SEQUENCE [LARGE SCALE GENOMIC DNA]</scope>
    <source>
        <strain evidence="2 3">MDT1-3</strain>
    </source>
</reference>
<dbReference type="EMBL" id="SOFP01000002">
    <property type="protein sequence ID" value="TFC21546.1"/>
    <property type="molecule type" value="Genomic_DNA"/>
</dbReference>
<dbReference type="InterPro" id="IPR011991">
    <property type="entry name" value="ArsR-like_HTH"/>
</dbReference>
<proteinExistence type="predicted"/>
<dbReference type="AlphaFoldDB" id="A0A4R8X2H3"/>
<comment type="caution">
    <text evidence="2">The sequence shown here is derived from an EMBL/GenBank/DDBJ whole genome shotgun (WGS) entry which is preliminary data.</text>
</comment>
<evidence type="ECO:0000313" key="3">
    <source>
        <dbReference type="Proteomes" id="UP000298412"/>
    </source>
</evidence>
<dbReference type="SMART" id="SM00418">
    <property type="entry name" value="HTH_ARSR"/>
    <property type="match status" value="1"/>
</dbReference>
<name>A0A4R8X2H3_9MICO</name>
<dbReference type="RefSeq" id="WP_134564607.1">
    <property type="nucleotide sequence ID" value="NZ_SOFP01000002.1"/>
</dbReference>
<dbReference type="InterPro" id="IPR036388">
    <property type="entry name" value="WH-like_DNA-bd_sf"/>
</dbReference>
<dbReference type="Gene3D" id="1.10.10.10">
    <property type="entry name" value="Winged helix-like DNA-binding domain superfamily/Winged helix DNA-binding domain"/>
    <property type="match status" value="1"/>
</dbReference>
<accession>A0A4R8X2H3</accession>
<dbReference type="Pfam" id="PF12840">
    <property type="entry name" value="HTH_20"/>
    <property type="match status" value="1"/>
</dbReference>
<dbReference type="InterPro" id="IPR001845">
    <property type="entry name" value="HTH_ArsR_DNA-bd_dom"/>
</dbReference>
<protein>
    <submittedName>
        <fullName evidence="2">ArsR family transcriptional regulator</fullName>
    </submittedName>
</protein>
<feature type="domain" description="HTH arsR-type" evidence="1">
    <location>
        <begin position="9"/>
        <end position="99"/>
    </location>
</feature>